<dbReference type="Gene3D" id="6.10.340.10">
    <property type="match status" value="1"/>
</dbReference>
<dbReference type="CDD" id="cd00082">
    <property type="entry name" value="HisKA"/>
    <property type="match status" value="1"/>
</dbReference>
<gene>
    <name evidence="13" type="primary">virA_1</name>
    <name evidence="13" type="ORF">CA13_23910</name>
</gene>
<dbReference type="PANTHER" id="PTHR43065:SF46">
    <property type="entry name" value="C4-DICARBOXYLATE TRANSPORT SENSOR PROTEIN DCTB"/>
    <property type="match status" value="1"/>
</dbReference>
<dbReference type="PROSITE" id="PS50885">
    <property type="entry name" value="HAMP"/>
    <property type="match status" value="1"/>
</dbReference>
<comment type="caution">
    <text evidence="13">The sequence shown here is derived from an EMBL/GenBank/DDBJ whole genome shotgun (WGS) entry which is preliminary data.</text>
</comment>
<dbReference type="SMART" id="SM00304">
    <property type="entry name" value="HAMP"/>
    <property type="match status" value="2"/>
</dbReference>
<dbReference type="CDD" id="cd06225">
    <property type="entry name" value="HAMP"/>
    <property type="match status" value="1"/>
</dbReference>
<dbReference type="InterPro" id="IPR004358">
    <property type="entry name" value="Sig_transdc_His_kin-like_C"/>
</dbReference>
<evidence type="ECO:0000313" key="14">
    <source>
        <dbReference type="Proteomes" id="UP000315010"/>
    </source>
</evidence>
<keyword evidence="5 13" id="KW-0808">Transferase</keyword>
<evidence type="ECO:0000256" key="9">
    <source>
        <dbReference type="ARBA" id="ARBA00023012"/>
    </source>
</evidence>
<dbReference type="GO" id="GO:0005524">
    <property type="term" value="F:ATP binding"/>
    <property type="evidence" value="ECO:0007669"/>
    <property type="project" value="UniProtKB-KW"/>
</dbReference>
<dbReference type="RefSeq" id="WP_146396317.1">
    <property type="nucleotide sequence ID" value="NZ_SJPJ01000001.1"/>
</dbReference>
<name>A0A5C5Z0V5_9BACT</name>
<keyword evidence="14" id="KW-1185">Reference proteome</keyword>
<evidence type="ECO:0000256" key="2">
    <source>
        <dbReference type="ARBA" id="ARBA00004370"/>
    </source>
</evidence>
<protein>
    <recommendedName>
        <fullName evidence="3">histidine kinase</fullName>
        <ecNumber evidence="3">2.7.13.3</ecNumber>
    </recommendedName>
</protein>
<dbReference type="InterPro" id="IPR003660">
    <property type="entry name" value="HAMP_dom"/>
</dbReference>
<feature type="domain" description="Histidine kinase" evidence="11">
    <location>
        <begin position="270"/>
        <end position="500"/>
    </location>
</feature>
<keyword evidence="8" id="KW-0067">ATP-binding</keyword>
<feature type="transmembrane region" description="Helical" evidence="10">
    <location>
        <begin position="167"/>
        <end position="189"/>
    </location>
</feature>
<dbReference type="AlphaFoldDB" id="A0A5C5Z0V5"/>
<dbReference type="SMART" id="SM00388">
    <property type="entry name" value="HisKA"/>
    <property type="match status" value="1"/>
</dbReference>
<dbReference type="SUPFAM" id="SSF158472">
    <property type="entry name" value="HAMP domain-like"/>
    <property type="match status" value="1"/>
</dbReference>
<dbReference type="Proteomes" id="UP000315010">
    <property type="component" value="Unassembled WGS sequence"/>
</dbReference>
<dbReference type="Pfam" id="PF02518">
    <property type="entry name" value="HATPase_c"/>
    <property type="match status" value="1"/>
</dbReference>
<sequence length="514" mass="55522">MRLAAKLVLLFLVGLLLIVGLFAYLTIRQDRELAIAEHERYASDLAATIEPSLRDAIANRDAVQLQQIVSRSTRSVRHARVRLVEIGAPSRTDSHGTGDTQPTVPRSMIVTTEEVTTISMPDPSGTKFLYTYVPIRTGTDAAAESIEVSAPDTEATNWVRRSLLSSILALLGVATLSGVVILIGGVAMVGRPLNQLIEKVERIGQGDFGSPIKVKSNDELGSLATAINTMCAQLASQRERLEAETESRIEVVQQLRHSDRLSSVGRLAAGLAHEIGTPLNVISGRAELITSGQLSSQSVADSASAIKMQSDRITKTVRELLDFARQSTPHRTEQSLVELIERTVHMAKPLAAKQNVTLAVHLPGSDLAAELDSSQIQQVLMNLIVNAIQVLSEEDQTDSGRIDITLSDSIAQISQAEDSRAEDSGTRYRTIAICDNGNGIAKQDLPHIFEPFFTTKDIGRGTGLGLSISHGIVQEHDGWIDVESSVGEGSCFTIHLPAKSSKRSPQHNENADES</sequence>
<keyword evidence="4" id="KW-0597">Phosphoprotein</keyword>
<dbReference type="Pfam" id="PF00672">
    <property type="entry name" value="HAMP"/>
    <property type="match status" value="1"/>
</dbReference>
<evidence type="ECO:0000256" key="4">
    <source>
        <dbReference type="ARBA" id="ARBA00022553"/>
    </source>
</evidence>
<dbReference type="SMART" id="SM00387">
    <property type="entry name" value="HATPase_c"/>
    <property type="match status" value="1"/>
</dbReference>
<dbReference type="Gene3D" id="1.10.287.130">
    <property type="match status" value="1"/>
</dbReference>
<keyword evidence="10" id="KW-0472">Membrane</keyword>
<feature type="domain" description="HAMP" evidence="12">
    <location>
        <begin position="187"/>
        <end position="239"/>
    </location>
</feature>
<evidence type="ECO:0000256" key="6">
    <source>
        <dbReference type="ARBA" id="ARBA00022741"/>
    </source>
</evidence>
<dbReference type="InterPro" id="IPR036097">
    <property type="entry name" value="HisK_dim/P_sf"/>
</dbReference>
<dbReference type="GO" id="GO:0000155">
    <property type="term" value="F:phosphorelay sensor kinase activity"/>
    <property type="evidence" value="ECO:0007669"/>
    <property type="project" value="InterPro"/>
</dbReference>
<evidence type="ECO:0000256" key="8">
    <source>
        <dbReference type="ARBA" id="ARBA00022840"/>
    </source>
</evidence>
<dbReference type="PRINTS" id="PR00344">
    <property type="entry name" value="BCTRLSENSOR"/>
</dbReference>
<dbReference type="GO" id="GO:0016020">
    <property type="term" value="C:membrane"/>
    <property type="evidence" value="ECO:0007669"/>
    <property type="project" value="UniProtKB-SubCell"/>
</dbReference>
<dbReference type="PANTHER" id="PTHR43065">
    <property type="entry name" value="SENSOR HISTIDINE KINASE"/>
    <property type="match status" value="1"/>
</dbReference>
<reference evidence="13 14" key="1">
    <citation type="submission" date="2019-02" db="EMBL/GenBank/DDBJ databases">
        <title>Deep-cultivation of Planctomycetes and their phenomic and genomic characterization uncovers novel biology.</title>
        <authorList>
            <person name="Wiegand S."/>
            <person name="Jogler M."/>
            <person name="Boedeker C."/>
            <person name="Pinto D."/>
            <person name="Vollmers J."/>
            <person name="Rivas-Marin E."/>
            <person name="Kohn T."/>
            <person name="Peeters S.H."/>
            <person name="Heuer A."/>
            <person name="Rast P."/>
            <person name="Oberbeckmann S."/>
            <person name="Bunk B."/>
            <person name="Jeske O."/>
            <person name="Meyerdierks A."/>
            <person name="Storesund J.E."/>
            <person name="Kallscheuer N."/>
            <person name="Luecker S."/>
            <person name="Lage O.M."/>
            <person name="Pohl T."/>
            <person name="Merkel B.J."/>
            <person name="Hornburger P."/>
            <person name="Mueller R.-W."/>
            <person name="Bruemmer F."/>
            <person name="Labrenz M."/>
            <person name="Spormann A.M."/>
            <person name="Op Den Camp H."/>
            <person name="Overmann J."/>
            <person name="Amann R."/>
            <person name="Jetten M.S.M."/>
            <person name="Mascher T."/>
            <person name="Medema M.H."/>
            <person name="Devos D.P."/>
            <person name="Kaster A.-K."/>
            <person name="Ovreas L."/>
            <person name="Rohde M."/>
            <person name="Galperin M.Y."/>
            <person name="Jogler C."/>
        </authorList>
    </citation>
    <scope>NUCLEOTIDE SEQUENCE [LARGE SCALE GENOMIC DNA]</scope>
    <source>
        <strain evidence="13 14">CA13</strain>
    </source>
</reference>
<accession>A0A5C5Z0V5</accession>
<keyword evidence="10" id="KW-1133">Transmembrane helix</keyword>
<dbReference type="SUPFAM" id="SSF47384">
    <property type="entry name" value="Homodimeric domain of signal transducing histidine kinase"/>
    <property type="match status" value="1"/>
</dbReference>
<evidence type="ECO:0000256" key="10">
    <source>
        <dbReference type="SAM" id="Phobius"/>
    </source>
</evidence>
<keyword evidence="10" id="KW-0812">Transmembrane</keyword>
<dbReference type="InterPro" id="IPR036890">
    <property type="entry name" value="HATPase_C_sf"/>
</dbReference>
<proteinExistence type="predicted"/>
<evidence type="ECO:0000256" key="1">
    <source>
        <dbReference type="ARBA" id="ARBA00000085"/>
    </source>
</evidence>
<dbReference type="InterPro" id="IPR005467">
    <property type="entry name" value="His_kinase_dom"/>
</dbReference>
<dbReference type="InterPro" id="IPR003594">
    <property type="entry name" value="HATPase_dom"/>
</dbReference>
<keyword evidence="7" id="KW-0418">Kinase</keyword>
<evidence type="ECO:0000259" key="11">
    <source>
        <dbReference type="PROSITE" id="PS50109"/>
    </source>
</evidence>
<evidence type="ECO:0000313" key="13">
    <source>
        <dbReference type="EMBL" id="TWT80944.1"/>
    </source>
</evidence>
<dbReference type="Pfam" id="PF00512">
    <property type="entry name" value="HisKA"/>
    <property type="match status" value="1"/>
</dbReference>
<evidence type="ECO:0000256" key="3">
    <source>
        <dbReference type="ARBA" id="ARBA00012438"/>
    </source>
</evidence>
<evidence type="ECO:0000256" key="7">
    <source>
        <dbReference type="ARBA" id="ARBA00022777"/>
    </source>
</evidence>
<dbReference type="EMBL" id="SJPJ01000001">
    <property type="protein sequence ID" value="TWT80944.1"/>
    <property type="molecule type" value="Genomic_DNA"/>
</dbReference>
<dbReference type="PROSITE" id="PS50109">
    <property type="entry name" value="HIS_KIN"/>
    <property type="match status" value="1"/>
</dbReference>
<keyword evidence="9" id="KW-0902">Two-component regulatory system</keyword>
<comment type="catalytic activity">
    <reaction evidence="1">
        <text>ATP + protein L-histidine = ADP + protein N-phospho-L-histidine.</text>
        <dbReference type="EC" id="2.7.13.3"/>
    </reaction>
</comment>
<dbReference type="InterPro" id="IPR003661">
    <property type="entry name" value="HisK_dim/P_dom"/>
</dbReference>
<dbReference type="Gene3D" id="3.30.565.10">
    <property type="entry name" value="Histidine kinase-like ATPase, C-terminal domain"/>
    <property type="match status" value="1"/>
</dbReference>
<evidence type="ECO:0000259" key="12">
    <source>
        <dbReference type="PROSITE" id="PS50885"/>
    </source>
</evidence>
<dbReference type="OrthoDB" id="226486at2"/>
<comment type="subcellular location">
    <subcellularLocation>
        <location evidence="2">Membrane</location>
    </subcellularLocation>
</comment>
<evidence type="ECO:0000256" key="5">
    <source>
        <dbReference type="ARBA" id="ARBA00022679"/>
    </source>
</evidence>
<dbReference type="SUPFAM" id="SSF55874">
    <property type="entry name" value="ATPase domain of HSP90 chaperone/DNA topoisomerase II/histidine kinase"/>
    <property type="match status" value="1"/>
</dbReference>
<organism evidence="13 14">
    <name type="scientific">Novipirellula herctigrandis</name>
    <dbReference type="NCBI Taxonomy" id="2527986"/>
    <lineage>
        <taxon>Bacteria</taxon>
        <taxon>Pseudomonadati</taxon>
        <taxon>Planctomycetota</taxon>
        <taxon>Planctomycetia</taxon>
        <taxon>Pirellulales</taxon>
        <taxon>Pirellulaceae</taxon>
        <taxon>Novipirellula</taxon>
    </lineage>
</organism>
<dbReference type="EC" id="2.7.13.3" evidence="3"/>
<keyword evidence="6" id="KW-0547">Nucleotide-binding</keyword>